<comment type="caution">
    <text evidence="1">The sequence shown here is derived from an EMBL/GenBank/DDBJ whole genome shotgun (WGS) entry which is preliminary data.</text>
</comment>
<dbReference type="HOGENOM" id="CLU_1687943_0_0_1"/>
<gene>
    <name evidence="1" type="ORF">K437DRAFT_89863</name>
</gene>
<dbReference type="RefSeq" id="XP_013243966.1">
    <property type="nucleotide sequence ID" value="XM_013388512.1"/>
</dbReference>
<name>A0A066W1X1_TILAU</name>
<evidence type="ECO:0000313" key="2">
    <source>
        <dbReference type="Proteomes" id="UP000027361"/>
    </source>
</evidence>
<dbReference type="AlphaFoldDB" id="A0A066W1X1"/>
<organism evidence="1 2">
    <name type="scientific">Tilletiaria anomala (strain ATCC 24038 / CBS 436.72 / UBC 951)</name>
    <dbReference type="NCBI Taxonomy" id="1037660"/>
    <lineage>
        <taxon>Eukaryota</taxon>
        <taxon>Fungi</taxon>
        <taxon>Dikarya</taxon>
        <taxon>Basidiomycota</taxon>
        <taxon>Ustilaginomycotina</taxon>
        <taxon>Exobasidiomycetes</taxon>
        <taxon>Georgefischeriales</taxon>
        <taxon>Tilletiariaceae</taxon>
        <taxon>Tilletiaria</taxon>
    </lineage>
</organism>
<reference evidence="1 2" key="1">
    <citation type="submission" date="2014-05" db="EMBL/GenBank/DDBJ databases">
        <title>Draft genome sequence of a rare smut relative, Tilletiaria anomala UBC 951.</title>
        <authorList>
            <consortium name="DOE Joint Genome Institute"/>
            <person name="Toome M."/>
            <person name="Kuo A."/>
            <person name="Henrissat B."/>
            <person name="Lipzen A."/>
            <person name="Tritt A."/>
            <person name="Yoshinaga Y."/>
            <person name="Zane M."/>
            <person name="Barry K."/>
            <person name="Grigoriev I.V."/>
            <person name="Spatafora J.W."/>
            <person name="Aimea M.C."/>
        </authorList>
    </citation>
    <scope>NUCLEOTIDE SEQUENCE [LARGE SCALE GENOMIC DNA]</scope>
    <source>
        <strain evidence="1 2">UBC 951</strain>
    </source>
</reference>
<dbReference type="GeneID" id="25267922"/>
<dbReference type="Proteomes" id="UP000027361">
    <property type="component" value="Unassembled WGS sequence"/>
</dbReference>
<keyword evidence="2" id="KW-1185">Reference proteome</keyword>
<protein>
    <submittedName>
        <fullName evidence="1">Uncharacterized protein</fullName>
    </submittedName>
</protein>
<proteinExistence type="predicted"/>
<accession>A0A066W1X1</accession>
<dbReference type="InParanoid" id="A0A066W1X1"/>
<evidence type="ECO:0000313" key="1">
    <source>
        <dbReference type="EMBL" id="KDN47947.1"/>
    </source>
</evidence>
<sequence>MTPSGLFATRPAIPDEGRPTRLIALRGRRPASPCCWCCFLLPGTTRLRGLLCPMLYPATERVSPPSSSGSSCLSSSTSLWPIPPSRSTSAAASSTYNSVRPASLLLSPSFSSIHETSACGWSPTQVCCAELRGIASMYCFFLVDAAAARISRSLGR</sequence>
<dbReference type="EMBL" id="JMSN01000027">
    <property type="protein sequence ID" value="KDN47947.1"/>
    <property type="molecule type" value="Genomic_DNA"/>
</dbReference>